<dbReference type="GO" id="GO:0009986">
    <property type="term" value="C:cell surface"/>
    <property type="evidence" value="ECO:0007669"/>
    <property type="project" value="TreeGrafter"/>
</dbReference>
<keyword evidence="3" id="KW-0136">Cellulose degradation</keyword>
<evidence type="ECO:0000313" key="10">
    <source>
        <dbReference type="Proteomes" id="UP000183190"/>
    </source>
</evidence>
<keyword evidence="4" id="KW-0119">Carbohydrate metabolism</keyword>
<dbReference type="AlphaFoldDB" id="A0A1H6HS36"/>
<dbReference type="RefSeq" id="WP_074714109.1">
    <property type="nucleotide sequence ID" value="NZ_FNWV01000001.1"/>
</dbReference>
<evidence type="ECO:0000256" key="5">
    <source>
        <dbReference type="ARBA" id="ARBA00023295"/>
    </source>
</evidence>
<evidence type="ECO:0000259" key="8">
    <source>
        <dbReference type="PROSITE" id="PS51766"/>
    </source>
</evidence>
<sequence length="544" mass="59800">MVIKKASFVAAAAMLTSVLGSFPQYDKNVCAAENSMRDMTTMEIVKDMGIGINLGNTMEACGDWIADVDAQWGDGILTVKDYETAWGSPVITKAMIQGMADEGFGVVRVPVAWSNLMGDNYKISEELDARVHEIVDWVIDADMYCIINIHWDNGWVNKFPDDKDECMKRYKVMWEQISDSFKDYGDKLMFESQNEELGWESVWNPWGSTDGKAESYGLVNEINQKFVDVVRNSGGNNPKRHLLISGYNTGFDRTCDPLFKMPDDPANRMAVSVHYYTPAGFAILEDKDESWAKARSTWGTADDFKELNDNMEMMKKGYIDKGIPVIVGEYGCPTKGKEAESVRLFLSSVCRSAYEHGLCPILWSTPDSTADDGTVTKGHYDRTNCKLVDQELKKLFNEISGSEPKETTVTTTTSSVTTTSTTTTTSATTTTVTETTTTVTSIVTSASETATSTVTSTTVVLPAVTVWGDANCDGDVDMSDIVLIMQSLANPNKYGLDGTDEKAITAQGQLNADVDTASKGITSNDAVRIQEFLLHKISSLEPVK</sequence>
<comment type="similarity">
    <text evidence="1 7">Belongs to the glycosyl hydrolase 5 (cellulase A) family.</text>
</comment>
<dbReference type="InterPro" id="IPR018247">
    <property type="entry name" value="EF_Hand_1_Ca_BS"/>
</dbReference>
<evidence type="ECO:0000256" key="2">
    <source>
        <dbReference type="ARBA" id="ARBA00022801"/>
    </source>
</evidence>
<dbReference type="InterPro" id="IPR001547">
    <property type="entry name" value="Glyco_hydro_5"/>
</dbReference>
<dbReference type="Gene3D" id="1.10.1330.10">
    <property type="entry name" value="Dockerin domain"/>
    <property type="match status" value="1"/>
</dbReference>
<dbReference type="GO" id="GO:0005576">
    <property type="term" value="C:extracellular region"/>
    <property type="evidence" value="ECO:0007669"/>
    <property type="project" value="TreeGrafter"/>
</dbReference>
<name>A0A1H6HS36_RUMFL</name>
<dbReference type="Pfam" id="PF00150">
    <property type="entry name" value="Cellulase"/>
    <property type="match status" value="1"/>
</dbReference>
<dbReference type="SUPFAM" id="SSF63446">
    <property type="entry name" value="Type I dockerin domain"/>
    <property type="match status" value="1"/>
</dbReference>
<keyword evidence="5 7" id="KW-0326">Glycosidase</keyword>
<keyword evidence="6" id="KW-0624">Polysaccharide degradation</keyword>
<dbReference type="PANTHER" id="PTHR31297:SF41">
    <property type="entry name" value="ENDOGLUCANASE, PUTATIVE (AFU_ORTHOLOGUE AFUA_5G01830)-RELATED"/>
    <property type="match status" value="1"/>
</dbReference>
<keyword evidence="2 7" id="KW-0378">Hydrolase</keyword>
<dbReference type="PROSITE" id="PS51766">
    <property type="entry name" value="DOCKERIN"/>
    <property type="match status" value="1"/>
</dbReference>
<dbReference type="Proteomes" id="UP000183190">
    <property type="component" value="Unassembled WGS sequence"/>
</dbReference>
<dbReference type="InterPro" id="IPR036439">
    <property type="entry name" value="Dockerin_dom_sf"/>
</dbReference>
<gene>
    <name evidence="9" type="ORF">SAMN02910265_00270</name>
</gene>
<dbReference type="PROSITE" id="PS00018">
    <property type="entry name" value="EF_HAND_1"/>
    <property type="match status" value="1"/>
</dbReference>
<dbReference type="CDD" id="cd14256">
    <property type="entry name" value="Dockerin_I"/>
    <property type="match status" value="1"/>
</dbReference>
<evidence type="ECO:0000256" key="6">
    <source>
        <dbReference type="ARBA" id="ARBA00023326"/>
    </source>
</evidence>
<proteinExistence type="inferred from homology"/>
<dbReference type="SUPFAM" id="SSF51445">
    <property type="entry name" value="(Trans)glycosidases"/>
    <property type="match status" value="1"/>
</dbReference>
<dbReference type="InterPro" id="IPR016134">
    <property type="entry name" value="Dockerin_dom"/>
</dbReference>
<dbReference type="InterPro" id="IPR017853">
    <property type="entry name" value="GH"/>
</dbReference>
<feature type="domain" description="Dockerin" evidence="8">
    <location>
        <begin position="463"/>
        <end position="542"/>
    </location>
</feature>
<evidence type="ECO:0000256" key="7">
    <source>
        <dbReference type="RuleBase" id="RU361153"/>
    </source>
</evidence>
<dbReference type="Gene3D" id="3.20.20.80">
    <property type="entry name" value="Glycosidases"/>
    <property type="match status" value="1"/>
</dbReference>
<dbReference type="InterPro" id="IPR050386">
    <property type="entry name" value="Glycosyl_hydrolase_5"/>
</dbReference>
<reference evidence="9 10" key="1">
    <citation type="submission" date="2016-10" db="EMBL/GenBank/DDBJ databases">
        <authorList>
            <person name="de Groot N.N."/>
        </authorList>
    </citation>
    <scope>NUCLEOTIDE SEQUENCE [LARGE SCALE GENOMIC DNA]</scope>
    <source>
        <strain evidence="9 10">YAD2003</strain>
    </source>
</reference>
<dbReference type="GO" id="GO:0030245">
    <property type="term" value="P:cellulose catabolic process"/>
    <property type="evidence" value="ECO:0007669"/>
    <property type="project" value="UniProtKB-KW"/>
</dbReference>
<evidence type="ECO:0000256" key="4">
    <source>
        <dbReference type="ARBA" id="ARBA00023277"/>
    </source>
</evidence>
<evidence type="ECO:0000313" key="9">
    <source>
        <dbReference type="EMBL" id="SEH38800.1"/>
    </source>
</evidence>
<organism evidence="9 10">
    <name type="scientific">Ruminococcus flavefaciens</name>
    <dbReference type="NCBI Taxonomy" id="1265"/>
    <lineage>
        <taxon>Bacteria</taxon>
        <taxon>Bacillati</taxon>
        <taxon>Bacillota</taxon>
        <taxon>Clostridia</taxon>
        <taxon>Eubacteriales</taxon>
        <taxon>Oscillospiraceae</taxon>
        <taxon>Ruminococcus</taxon>
    </lineage>
</organism>
<dbReference type="GO" id="GO:0008422">
    <property type="term" value="F:beta-glucosidase activity"/>
    <property type="evidence" value="ECO:0007669"/>
    <property type="project" value="TreeGrafter"/>
</dbReference>
<dbReference type="PANTHER" id="PTHR31297">
    <property type="entry name" value="GLUCAN ENDO-1,6-BETA-GLUCOSIDASE B"/>
    <property type="match status" value="1"/>
</dbReference>
<dbReference type="EMBL" id="FNWV01000001">
    <property type="protein sequence ID" value="SEH38800.1"/>
    <property type="molecule type" value="Genomic_DNA"/>
</dbReference>
<protein>
    <submittedName>
        <fullName evidence="9">Endoglucanase</fullName>
    </submittedName>
</protein>
<evidence type="ECO:0000256" key="3">
    <source>
        <dbReference type="ARBA" id="ARBA00023001"/>
    </source>
</evidence>
<accession>A0A1H6HS36</accession>
<evidence type="ECO:0000256" key="1">
    <source>
        <dbReference type="ARBA" id="ARBA00005641"/>
    </source>
</evidence>